<accession>A0AAD0WCF1</accession>
<feature type="transmembrane region" description="Helical" evidence="5">
    <location>
        <begin position="6"/>
        <end position="29"/>
    </location>
</feature>
<organism evidence="6 7">
    <name type="scientific">Pseudoalteromonas lipolytica</name>
    <dbReference type="NCBI Taxonomy" id="570156"/>
    <lineage>
        <taxon>Bacteria</taxon>
        <taxon>Pseudomonadati</taxon>
        <taxon>Pseudomonadota</taxon>
        <taxon>Gammaproteobacteria</taxon>
        <taxon>Alteromonadales</taxon>
        <taxon>Pseudoalteromonadaceae</taxon>
        <taxon>Pseudoalteromonas</taxon>
    </lineage>
</organism>
<evidence type="ECO:0000256" key="1">
    <source>
        <dbReference type="ARBA" id="ARBA00004370"/>
    </source>
</evidence>
<evidence type="ECO:0000313" key="7">
    <source>
        <dbReference type="Proteomes" id="UP000264605"/>
    </source>
</evidence>
<dbReference type="EMBL" id="CP032090">
    <property type="protein sequence ID" value="AXV65378.1"/>
    <property type="molecule type" value="Genomic_DNA"/>
</dbReference>
<dbReference type="Proteomes" id="UP000264605">
    <property type="component" value="Chromosome"/>
</dbReference>
<proteinExistence type="predicted"/>
<dbReference type="RefSeq" id="WP_118844339.1">
    <property type="nucleotide sequence ID" value="NZ_CP032090.1"/>
</dbReference>
<gene>
    <name evidence="6" type="ORF">D0907_08875</name>
</gene>
<evidence type="ECO:0000313" key="6">
    <source>
        <dbReference type="EMBL" id="AXV65378.1"/>
    </source>
</evidence>
<feature type="transmembrane region" description="Helical" evidence="5">
    <location>
        <begin position="117"/>
        <end position="137"/>
    </location>
</feature>
<dbReference type="Gene3D" id="1.20.120.550">
    <property type="entry name" value="Membrane associated eicosanoid/glutathione metabolism-like domain"/>
    <property type="match status" value="1"/>
</dbReference>
<protein>
    <submittedName>
        <fullName evidence="6">MAPEG family protein</fullName>
    </submittedName>
</protein>
<keyword evidence="4 5" id="KW-0472">Membrane</keyword>
<dbReference type="InterPro" id="IPR023352">
    <property type="entry name" value="MAPEG-like_dom_sf"/>
</dbReference>
<reference evidence="6 7" key="1">
    <citation type="submission" date="2018-08" db="EMBL/GenBank/DDBJ databases">
        <title>Draft genome sequence of Pseudoalteromonas donghaensis HJ51.</title>
        <authorList>
            <person name="Oh J."/>
            <person name="Roh D."/>
        </authorList>
    </citation>
    <scope>NUCLEOTIDE SEQUENCE [LARGE SCALE GENOMIC DNA]</scope>
    <source>
        <strain evidence="6 7">HJ51</strain>
    </source>
</reference>
<dbReference type="AlphaFoldDB" id="A0AAD0WCF1"/>
<evidence type="ECO:0000256" key="5">
    <source>
        <dbReference type="SAM" id="Phobius"/>
    </source>
</evidence>
<dbReference type="GO" id="GO:0016020">
    <property type="term" value="C:membrane"/>
    <property type="evidence" value="ECO:0007669"/>
    <property type="project" value="UniProtKB-SubCell"/>
</dbReference>
<name>A0AAD0WCF1_9GAMM</name>
<dbReference type="Pfam" id="PF01124">
    <property type="entry name" value="MAPEG"/>
    <property type="match status" value="1"/>
</dbReference>
<dbReference type="GeneID" id="99505571"/>
<evidence type="ECO:0000256" key="3">
    <source>
        <dbReference type="ARBA" id="ARBA00022989"/>
    </source>
</evidence>
<keyword evidence="3 5" id="KW-1133">Transmembrane helix</keyword>
<dbReference type="KEGG" id="pdj:D0907_08875"/>
<dbReference type="InterPro" id="IPR001129">
    <property type="entry name" value="Membr-assoc_MAPEG"/>
</dbReference>
<sequence length="138" mass="15362">MPELTLSAYFAVYVYLIMLILQWGVAAVVKAKQPGAVPGKFSASLGHESFVFRAHRTFMNSLENSPLFLGAVFLGFFLNVNSNVFALCIWVYVIARIIHMLLYYAIATEKNPSPRSYFFLIAAIANIALVVLIGLRLV</sequence>
<evidence type="ECO:0000256" key="2">
    <source>
        <dbReference type="ARBA" id="ARBA00022692"/>
    </source>
</evidence>
<dbReference type="SUPFAM" id="SSF161084">
    <property type="entry name" value="MAPEG domain-like"/>
    <property type="match status" value="1"/>
</dbReference>
<comment type="subcellular location">
    <subcellularLocation>
        <location evidence="1">Membrane</location>
    </subcellularLocation>
</comment>
<evidence type="ECO:0000256" key="4">
    <source>
        <dbReference type="ARBA" id="ARBA00023136"/>
    </source>
</evidence>
<keyword evidence="2 5" id="KW-0812">Transmembrane</keyword>